<keyword evidence="1" id="KW-0472">Membrane</keyword>
<feature type="transmembrane region" description="Helical" evidence="1">
    <location>
        <begin position="14"/>
        <end position="40"/>
    </location>
</feature>
<keyword evidence="1" id="KW-0812">Transmembrane</keyword>
<comment type="caution">
    <text evidence="2">The sequence shown here is derived from an EMBL/GenBank/DDBJ whole genome shotgun (WGS) entry which is preliminary data.</text>
</comment>
<name>J9FHJ7_9ZZZZ</name>
<accession>J9FHJ7</accession>
<evidence type="ECO:0000256" key="1">
    <source>
        <dbReference type="SAM" id="Phobius"/>
    </source>
</evidence>
<keyword evidence="1" id="KW-1133">Transmembrane helix</keyword>
<reference evidence="2" key="1">
    <citation type="journal article" date="2012" name="PLoS ONE">
        <title>Gene sets for utilization of primary and secondary nutrition supplies in the distal gut of endangered iberian lynx.</title>
        <authorList>
            <person name="Alcaide M."/>
            <person name="Messina E."/>
            <person name="Richter M."/>
            <person name="Bargiela R."/>
            <person name="Peplies J."/>
            <person name="Huws S.A."/>
            <person name="Newbold C.J."/>
            <person name="Golyshin P.N."/>
            <person name="Simon M.A."/>
            <person name="Lopez G."/>
            <person name="Yakimov M.M."/>
            <person name="Ferrer M."/>
        </authorList>
    </citation>
    <scope>NUCLEOTIDE SEQUENCE</scope>
</reference>
<dbReference type="AlphaFoldDB" id="J9FHJ7"/>
<dbReference type="EMBL" id="AMCI01006680">
    <property type="protein sequence ID" value="EJW93913.1"/>
    <property type="molecule type" value="Genomic_DNA"/>
</dbReference>
<evidence type="ECO:0000313" key="2">
    <source>
        <dbReference type="EMBL" id="EJW93913.1"/>
    </source>
</evidence>
<gene>
    <name evidence="2" type="ORF">EVA_17979</name>
</gene>
<protein>
    <submittedName>
        <fullName evidence="2">Uncharacterized protein</fullName>
    </submittedName>
</protein>
<organism evidence="2">
    <name type="scientific">gut metagenome</name>
    <dbReference type="NCBI Taxonomy" id="749906"/>
    <lineage>
        <taxon>unclassified sequences</taxon>
        <taxon>metagenomes</taxon>
        <taxon>organismal metagenomes</taxon>
    </lineage>
</organism>
<sequence length="130" mass="14881">MTPFSPVFSSDNRIFRIFFSFFFLSIYLSSSFSLFLFFFFSLCPAKIMLYGKAPNYFRLFLNRASPKKLVGSACFGKEKFQRGKKIVLLSYVSKKDSAVYRREEPVGRGRTGAGGAEWRSRFRRAAACVG</sequence>
<proteinExistence type="predicted"/>